<keyword evidence="1" id="KW-0863">Zinc-finger</keyword>
<evidence type="ECO:0000313" key="3">
    <source>
        <dbReference type="EMBL" id="RZF39463.1"/>
    </source>
</evidence>
<evidence type="ECO:0000256" key="1">
    <source>
        <dbReference type="PROSITE-ProRule" id="PRU00042"/>
    </source>
</evidence>
<dbReference type="EMBL" id="QKKF02019844">
    <property type="protein sequence ID" value="RZF39463.1"/>
    <property type="molecule type" value="Genomic_DNA"/>
</dbReference>
<dbReference type="InParanoid" id="A0A482X152"/>
<keyword evidence="1" id="KW-0862">Zinc</keyword>
<sequence>MALLTVRMVEGRLKTQVLHDLNVFNGIFQGQLEGRDNVCKKCAKSYKTKAALKQHLKYSCSKEPQFQCPHCPHRTYYKFNLKAHIVTVHLAN</sequence>
<evidence type="ECO:0000259" key="2">
    <source>
        <dbReference type="PROSITE" id="PS50157"/>
    </source>
</evidence>
<dbReference type="Gene3D" id="3.30.160.60">
    <property type="entry name" value="Classic Zinc Finger"/>
    <property type="match status" value="1"/>
</dbReference>
<evidence type="ECO:0000313" key="4">
    <source>
        <dbReference type="Proteomes" id="UP000291343"/>
    </source>
</evidence>
<reference evidence="3 4" key="1">
    <citation type="journal article" date="2017" name="Gigascience">
        <title>Genome sequence of the small brown planthopper, Laodelphax striatellus.</title>
        <authorList>
            <person name="Zhu J."/>
            <person name="Jiang F."/>
            <person name="Wang X."/>
            <person name="Yang P."/>
            <person name="Bao Y."/>
            <person name="Zhao W."/>
            <person name="Wang W."/>
            <person name="Lu H."/>
            <person name="Wang Q."/>
            <person name="Cui N."/>
            <person name="Li J."/>
            <person name="Chen X."/>
            <person name="Luo L."/>
            <person name="Yu J."/>
            <person name="Kang L."/>
            <person name="Cui F."/>
        </authorList>
    </citation>
    <scope>NUCLEOTIDE SEQUENCE [LARGE SCALE GENOMIC DNA]</scope>
    <source>
        <strain evidence="3">Lst14</strain>
    </source>
</reference>
<name>A0A482X152_LAOST</name>
<keyword evidence="4" id="KW-1185">Reference proteome</keyword>
<keyword evidence="1" id="KW-0479">Metal-binding</keyword>
<dbReference type="SMR" id="A0A482X152"/>
<organism evidence="3 4">
    <name type="scientific">Laodelphax striatellus</name>
    <name type="common">Small brown planthopper</name>
    <name type="synonym">Delphax striatella</name>
    <dbReference type="NCBI Taxonomy" id="195883"/>
    <lineage>
        <taxon>Eukaryota</taxon>
        <taxon>Metazoa</taxon>
        <taxon>Ecdysozoa</taxon>
        <taxon>Arthropoda</taxon>
        <taxon>Hexapoda</taxon>
        <taxon>Insecta</taxon>
        <taxon>Pterygota</taxon>
        <taxon>Neoptera</taxon>
        <taxon>Paraneoptera</taxon>
        <taxon>Hemiptera</taxon>
        <taxon>Auchenorrhyncha</taxon>
        <taxon>Fulgoroidea</taxon>
        <taxon>Delphacidae</taxon>
        <taxon>Criomorphinae</taxon>
        <taxon>Laodelphax</taxon>
    </lineage>
</organism>
<dbReference type="Pfam" id="PF00096">
    <property type="entry name" value="zf-C2H2"/>
    <property type="match status" value="2"/>
</dbReference>
<protein>
    <recommendedName>
        <fullName evidence="2">C2H2-type domain-containing protein</fullName>
    </recommendedName>
</protein>
<accession>A0A482X152</accession>
<gene>
    <name evidence="3" type="ORF">LSTR_LSTR000984</name>
</gene>
<dbReference type="OrthoDB" id="10004641at2759"/>
<dbReference type="AlphaFoldDB" id="A0A482X152"/>
<dbReference type="GO" id="GO:0008270">
    <property type="term" value="F:zinc ion binding"/>
    <property type="evidence" value="ECO:0007669"/>
    <property type="project" value="UniProtKB-KW"/>
</dbReference>
<proteinExistence type="predicted"/>
<dbReference type="SMART" id="SM00355">
    <property type="entry name" value="ZnF_C2H2"/>
    <property type="match status" value="2"/>
</dbReference>
<comment type="caution">
    <text evidence="3">The sequence shown here is derived from an EMBL/GenBank/DDBJ whole genome shotgun (WGS) entry which is preliminary data.</text>
</comment>
<dbReference type="InterPro" id="IPR036236">
    <property type="entry name" value="Znf_C2H2_sf"/>
</dbReference>
<dbReference type="InterPro" id="IPR013087">
    <property type="entry name" value="Znf_C2H2_type"/>
</dbReference>
<dbReference type="PROSITE" id="PS50157">
    <property type="entry name" value="ZINC_FINGER_C2H2_2"/>
    <property type="match status" value="1"/>
</dbReference>
<dbReference type="SUPFAM" id="SSF57667">
    <property type="entry name" value="beta-beta-alpha zinc fingers"/>
    <property type="match status" value="1"/>
</dbReference>
<feature type="domain" description="C2H2-type" evidence="2">
    <location>
        <begin position="37"/>
        <end position="64"/>
    </location>
</feature>
<dbReference type="Proteomes" id="UP000291343">
    <property type="component" value="Unassembled WGS sequence"/>
</dbReference>